<organism evidence="9 10">
    <name type="scientific">Piromyces finnis</name>
    <dbReference type="NCBI Taxonomy" id="1754191"/>
    <lineage>
        <taxon>Eukaryota</taxon>
        <taxon>Fungi</taxon>
        <taxon>Fungi incertae sedis</taxon>
        <taxon>Chytridiomycota</taxon>
        <taxon>Chytridiomycota incertae sedis</taxon>
        <taxon>Neocallimastigomycetes</taxon>
        <taxon>Neocallimastigales</taxon>
        <taxon>Neocallimastigaceae</taxon>
        <taxon>Piromyces</taxon>
    </lineage>
</organism>
<dbReference type="SUPFAM" id="SSF57180">
    <property type="entry name" value="Cellulose-binding domain"/>
    <property type="match status" value="1"/>
</dbReference>
<dbReference type="InterPro" id="IPR011330">
    <property type="entry name" value="Glyco_hydro/deAcase_b/a-brl"/>
</dbReference>
<dbReference type="Gene3D" id="3.20.20.370">
    <property type="entry name" value="Glycoside hydrolase/deacetylase"/>
    <property type="match status" value="1"/>
</dbReference>
<comment type="cofactor">
    <cofactor evidence="1">
        <name>Co(2+)</name>
        <dbReference type="ChEBI" id="CHEBI:48828"/>
    </cofactor>
</comment>
<dbReference type="STRING" id="1754191.A0A1Y1V2E4"/>
<comment type="caution">
    <text evidence="9">The sequence shown here is derived from an EMBL/GenBank/DDBJ whole genome shotgun (WGS) entry which is preliminary data.</text>
</comment>
<evidence type="ECO:0000256" key="2">
    <source>
        <dbReference type="ARBA" id="ARBA00022723"/>
    </source>
</evidence>
<evidence type="ECO:0000256" key="4">
    <source>
        <dbReference type="ARBA" id="ARBA00022801"/>
    </source>
</evidence>
<evidence type="ECO:0000256" key="5">
    <source>
        <dbReference type="ARBA" id="ARBA00023277"/>
    </source>
</evidence>
<dbReference type="InterPro" id="IPR000254">
    <property type="entry name" value="CBD"/>
</dbReference>
<reference evidence="9 10" key="2">
    <citation type="submission" date="2016-08" db="EMBL/GenBank/DDBJ databases">
        <title>Pervasive Adenine N6-methylation of Active Genes in Fungi.</title>
        <authorList>
            <consortium name="DOE Joint Genome Institute"/>
            <person name="Mondo S.J."/>
            <person name="Dannebaum R.O."/>
            <person name="Kuo R.C."/>
            <person name="Labutti K."/>
            <person name="Haridas S."/>
            <person name="Kuo A."/>
            <person name="Salamov A."/>
            <person name="Ahrendt S.R."/>
            <person name="Lipzen A."/>
            <person name="Sullivan W."/>
            <person name="Andreopoulos W.B."/>
            <person name="Clum A."/>
            <person name="Lindquist E."/>
            <person name="Daum C."/>
            <person name="Ramamoorthy G.K."/>
            <person name="Gryganskyi A."/>
            <person name="Culley D."/>
            <person name="Magnuson J.K."/>
            <person name="James T.Y."/>
            <person name="O'Malley M.A."/>
            <person name="Stajich J.E."/>
            <person name="Spatafora J.W."/>
            <person name="Visel A."/>
            <person name="Grigoriev I.V."/>
        </authorList>
    </citation>
    <scope>NUCLEOTIDE SEQUENCE [LARGE SCALE GENOMIC DNA]</scope>
    <source>
        <strain evidence="10">finn</strain>
    </source>
</reference>
<accession>A0A1Y1V2E4</accession>
<dbReference type="Pfam" id="PF01522">
    <property type="entry name" value="Polysacc_deac_1"/>
    <property type="match status" value="1"/>
</dbReference>
<keyword evidence="2" id="KW-0479">Metal-binding</keyword>
<keyword evidence="10" id="KW-1185">Reference proteome</keyword>
<keyword evidence="4 9" id="KW-0378">Hydrolase</keyword>
<evidence type="ECO:0000259" key="7">
    <source>
        <dbReference type="PROSITE" id="PS51164"/>
    </source>
</evidence>
<dbReference type="GO" id="GO:0030248">
    <property type="term" value="F:cellulose binding"/>
    <property type="evidence" value="ECO:0007669"/>
    <property type="project" value="InterPro"/>
</dbReference>
<evidence type="ECO:0000259" key="8">
    <source>
        <dbReference type="PROSITE" id="PS51677"/>
    </source>
</evidence>
<evidence type="ECO:0000256" key="6">
    <source>
        <dbReference type="SAM" id="SignalP"/>
    </source>
</evidence>
<reference evidence="9 10" key="1">
    <citation type="submission" date="2016-08" db="EMBL/GenBank/DDBJ databases">
        <title>Genomes of anaerobic fungi encode conserved fungal cellulosomes for biomass hydrolysis.</title>
        <authorList>
            <consortium name="DOE Joint Genome Institute"/>
            <person name="Haitjema C.H."/>
            <person name="Gilmore S.P."/>
            <person name="Henske J.K."/>
            <person name="Solomon K.V."/>
            <person name="De Groot R."/>
            <person name="Kuo A."/>
            <person name="Mondo S.J."/>
            <person name="Salamov A.A."/>
            <person name="Labutti K."/>
            <person name="Zhao Z."/>
            <person name="Chiniquy J."/>
            <person name="Barry K."/>
            <person name="Brewer H.M."/>
            <person name="Purvine S.O."/>
            <person name="Wright A.T."/>
            <person name="Boxma B."/>
            <person name="Van Alen T."/>
            <person name="Hackstein J.H."/>
            <person name="Baker S.E."/>
            <person name="Grigoriev I.V."/>
            <person name="O'Malley M.A."/>
        </authorList>
    </citation>
    <scope>NUCLEOTIDE SEQUENCE [LARGE SCALE GENOMIC DNA]</scope>
    <source>
        <strain evidence="10">finn</strain>
    </source>
</reference>
<keyword evidence="5" id="KW-0119">Carbohydrate metabolism</keyword>
<dbReference type="GO" id="GO:0016810">
    <property type="term" value="F:hydrolase activity, acting on carbon-nitrogen (but not peptide) bonds"/>
    <property type="evidence" value="ECO:0007669"/>
    <property type="project" value="InterPro"/>
</dbReference>
<sequence>MKSLLFVGLATLGLAKLSNAACSGAYAQCGGNNFQGESCCVSGFQCVKHNEWYSSCQPGIESNSPSLNVPSSNNNNWNNNNASISQASPSFKFYSKCINPMEWAITFDDGPTEYADAILDLLKENNIKATFFVVGNLYMSTSNPEWARIIKRMDDEGHTIGNHTFNHKDLTELSADQIMSEMKQLEDAVYPIIGKKPVFMRPPYGSGNGNEIVMNTLQSAGYKAAITWNVDPMDYSNGGDISYAIQVINEAKGQPIITLNHLKYGGATKDGIIALIKAEIEAMIANGYTPVTMEKCLGFSAYK</sequence>
<dbReference type="GO" id="GO:0046872">
    <property type="term" value="F:metal ion binding"/>
    <property type="evidence" value="ECO:0007669"/>
    <property type="project" value="UniProtKB-KW"/>
</dbReference>
<dbReference type="PANTHER" id="PTHR46471">
    <property type="entry name" value="CHITIN DEACETYLASE"/>
    <property type="match status" value="1"/>
</dbReference>
<name>A0A1Y1V2E4_9FUNG</name>
<dbReference type="EMBL" id="MCFH01000045">
    <property type="protein sequence ID" value="ORX44473.1"/>
    <property type="molecule type" value="Genomic_DNA"/>
</dbReference>
<gene>
    <name evidence="9" type="ORF">BCR36DRAFT_334453</name>
</gene>
<feature type="domain" description="NodB homology" evidence="8">
    <location>
        <begin position="101"/>
        <end position="303"/>
    </location>
</feature>
<feature type="chain" id="PRO_5013367736" evidence="6">
    <location>
        <begin position="21"/>
        <end position="303"/>
    </location>
</feature>
<dbReference type="PANTHER" id="PTHR46471:SF2">
    <property type="entry name" value="CHITIN DEACETYLASE-RELATED"/>
    <property type="match status" value="1"/>
</dbReference>
<evidence type="ECO:0000256" key="3">
    <source>
        <dbReference type="ARBA" id="ARBA00022729"/>
    </source>
</evidence>
<dbReference type="SMART" id="SM00236">
    <property type="entry name" value="fCBD"/>
    <property type="match status" value="1"/>
</dbReference>
<dbReference type="PROSITE" id="PS51677">
    <property type="entry name" value="NODB"/>
    <property type="match status" value="1"/>
</dbReference>
<dbReference type="InterPro" id="IPR002509">
    <property type="entry name" value="NODB_dom"/>
</dbReference>
<feature type="signal peptide" evidence="6">
    <location>
        <begin position="1"/>
        <end position="20"/>
    </location>
</feature>
<evidence type="ECO:0000313" key="9">
    <source>
        <dbReference type="EMBL" id="ORX44473.1"/>
    </source>
</evidence>
<dbReference type="SUPFAM" id="SSF88713">
    <property type="entry name" value="Glycoside hydrolase/deacetylase"/>
    <property type="match status" value="1"/>
</dbReference>
<dbReference type="Pfam" id="PF00734">
    <property type="entry name" value="CBM_1"/>
    <property type="match status" value="1"/>
</dbReference>
<dbReference type="OrthoDB" id="5547340at2759"/>
<evidence type="ECO:0000256" key="1">
    <source>
        <dbReference type="ARBA" id="ARBA00001941"/>
    </source>
</evidence>
<dbReference type="GO" id="GO:0005975">
    <property type="term" value="P:carbohydrate metabolic process"/>
    <property type="evidence" value="ECO:0007669"/>
    <property type="project" value="InterPro"/>
</dbReference>
<dbReference type="InterPro" id="IPR035971">
    <property type="entry name" value="CBD_sf"/>
</dbReference>
<dbReference type="Proteomes" id="UP000193719">
    <property type="component" value="Unassembled WGS sequence"/>
</dbReference>
<keyword evidence="3 6" id="KW-0732">Signal</keyword>
<dbReference type="GO" id="GO:0005576">
    <property type="term" value="C:extracellular region"/>
    <property type="evidence" value="ECO:0007669"/>
    <property type="project" value="InterPro"/>
</dbReference>
<evidence type="ECO:0000313" key="10">
    <source>
        <dbReference type="Proteomes" id="UP000193719"/>
    </source>
</evidence>
<protein>
    <submittedName>
        <fullName evidence="9">Glycoside hydrolase/deacetylase</fullName>
    </submittedName>
</protein>
<proteinExistence type="predicted"/>
<dbReference type="AlphaFoldDB" id="A0A1Y1V2E4"/>
<feature type="domain" description="CBM1" evidence="7">
    <location>
        <begin position="21"/>
        <end position="57"/>
    </location>
</feature>
<dbReference type="PROSITE" id="PS51164">
    <property type="entry name" value="CBM1_2"/>
    <property type="match status" value="1"/>
</dbReference>